<evidence type="ECO:0000313" key="3">
    <source>
        <dbReference type="Proteomes" id="UP000777438"/>
    </source>
</evidence>
<feature type="signal peptide" evidence="1">
    <location>
        <begin position="1"/>
        <end position="30"/>
    </location>
</feature>
<proteinExistence type="predicted"/>
<reference evidence="2 3" key="1">
    <citation type="journal article" date="2021" name="Nat. Commun.">
        <title>Genetic determinants of endophytism in the Arabidopsis root mycobiome.</title>
        <authorList>
            <person name="Mesny F."/>
            <person name="Miyauchi S."/>
            <person name="Thiergart T."/>
            <person name="Pickel B."/>
            <person name="Atanasova L."/>
            <person name="Karlsson M."/>
            <person name="Huettel B."/>
            <person name="Barry K.W."/>
            <person name="Haridas S."/>
            <person name="Chen C."/>
            <person name="Bauer D."/>
            <person name="Andreopoulos W."/>
            <person name="Pangilinan J."/>
            <person name="LaButti K."/>
            <person name="Riley R."/>
            <person name="Lipzen A."/>
            <person name="Clum A."/>
            <person name="Drula E."/>
            <person name="Henrissat B."/>
            <person name="Kohler A."/>
            <person name="Grigoriev I.V."/>
            <person name="Martin F.M."/>
            <person name="Hacquard S."/>
        </authorList>
    </citation>
    <scope>NUCLEOTIDE SEQUENCE [LARGE SCALE GENOMIC DNA]</scope>
    <source>
        <strain evidence="2 3">MPI-CAGE-CH-0241</strain>
    </source>
</reference>
<comment type="caution">
    <text evidence="2">The sequence shown here is derived from an EMBL/GenBank/DDBJ whole genome shotgun (WGS) entry which is preliminary data.</text>
</comment>
<gene>
    <name evidence="2" type="ORF">B0T10DRAFT_480222</name>
</gene>
<evidence type="ECO:0000256" key="1">
    <source>
        <dbReference type="SAM" id="SignalP"/>
    </source>
</evidence>
<dbReference type="EMBL" id="JAGPYM010000005">
    <property type="protein sequence ID" value="KAH6894335.1"/>
    <property type="molecule type" value="Genomic_DNA"/>
</dbReference>
<keyword evidence="3" id="KW-1185">Reference proteome</keyword>
<evidence type="ECO:0000313" key="2">
    <source>
        <dbReference type="EMBL" id="KAH6894335.1"/>
    </source>
</evidence>
<name>A0A9P9ASX3_9HYPO</name>
<accession>A0A9P9ASX3</accession>
<organism evidence="2 3">
    <name type="scientific">Thelonectria olida</name>
    <dbReference type="NCBI Taxonomy" id="1576542"/>
    <lineage>
        <taxon>Eukaryota</taxon>
        <taxon>Fungi</taxon>
        <taxon>Dikarya</taxon>
        <taxon>Ascomycota</taxon>
        <taxon>Pezizomycotina</taxon>
        <taxon>Sordariomycetes</taxon>
        <taxon>Hypocreomycetidae</taxon>
        <taxon>Hypocreales</taxon>
        <taxon>Nectriaceae</taxon>
        <taxon>Thelonectria</taxon>
    </lineage>
</organism>
<feature type="non-terminal residue" evidence="2">
    <location>
        <position position="127"/>
    </location>
</feature>
<sequence length="127" mass="14003">MDGWMDGWLTATSALMQLPFRLTLLSSAHGYREYPQLNLTHDLLRSSCYVCTSVHHRQKKEFLCISGPAPAHQRPLDHPPPAHIAPALLIHSDFVFSIVSSARAPSRWPSTGSPALCTEPIQCSASL</sequence>
<feature type="chain" id="PRO_5040280115" evidence="1">
    <location>
        <begin position="31"/>
        <end position="127"/>
    </location>
</feature>
<keyword evidence="1" id="KW-0732">Signal</keyword>
<dbReference type="Proteomes" id="UP000777438">
    <property type="component" value="Unassembled WGS sequence"/>
</dbReference>
<protein>
    <submittedName>
        <fullName evidence="2">Uncharacterized protein</fullName>
    </submittedName>
</protein>
<dbReference type="AlphaFoldDB" id="A0A9P9ASX3"/>